<protein>
    <submittedName>
        <fullName evidence="2">DUF6261 family protein</fullName>
    </submittedName>
</protein>
<proteinExistence type="predicted"/>
<dbReference type="RefSeq" id="WP_243325629.1">
    <property type="nucleotide sequence ID" value="NZ_JAKZMM010000030.1"/>
</dbReference>
<reference evidence="2 3" key="1">
    <citation type="submission" date="2022-03" db="EMBL/GenBank/DDBJ databases">
        <title>Parabacteroides sp. nov. isolated from swine feces.</title>
        <authorList>
            <person name="Bak J.E."/>
        </authorList>
    </citation>
    <scope>NUCLEOTIDE SEQUENCE [LARGE SCALE GENOMIC DNA]</scope>
    <source>
        <strain evidence="2 3">AGMB00274</strain>
    </source>
</reference>
<evidence type="ECO:0000313" key="3">
    <source>
        <dbReference type="Proteomes" id="UP001165444"/>
    </source>
</evidence>
<comment type="caution">
    <text evidence="2">The sequence shown here is derived from an EMBL/GenBank/DDBJ whole genome shotgun (WGS) entry which is preliminary data.</text>
</comment>
<feature type="compositionally biased region" description="Basic and acidic residues" evidence="1">
    <location>
        <begin position="251"/>
        <end position="268"/>
    </location>
</feature>
<keyword evidence="3" id="KW-1185">Reference proteome</keyword>
<accession>A0ABT0C2S5</accession>
<evidence type="ECO:0000256" key="1">
    <source>
        <dbReference type="SAM" id="MobiDB-lite"/>
    </source>
</evidence>
<dbReference type="InterPro" id="IPR046228">
    <property type="entry name" value="DUF6261"/>
</dbReference>
<name>A0ABT0C2S5_9BACT</name>
<dbReference type="Pfam" id="PF19775">
    <property type="entry name" value="DUF6261"/>
    <property type="match status" value="1"/>
</dbReference>
<feature type="region of interest" description="Disordered" evidence="1">
    <location>
        <begin position="248"/>
        <end position="276"/>
    </location>
</feature>
<dbReference type="EMBL" id="JAKZMM010000030">
    <property type="protein sequence ID" value="MCJ2381314.1"/>
    <property type="molecule type" value="Genomic_DNA"/>
</dbReference>
<sequence>MRKNYIQVEDIYFGNLTNAEFISFMERFMALLPLEDDEEGGQHAPKLGITAELVAEGKAFLASMNDLTLKSQLKAETKPKKEIDRLRDRMLAYIIERIDFSRDALDAAVAAAAEKLYLVAKPYRGAGRLAYNQETVVIKGFLLDMNKTENVDAVTALGIEKDLDTLQAYNDQFEALVKEADVKSSSLDMNEKMRDLRVQMGDWYQEVTSLAFASNVLNESEESLSFLTGLNAVIQDVKTLYKQRIAQLNSGKEETSKPEGEGDDKGDGNLEFVPVE</sequence>
<gene>
    <name evidence="2" type="ORF">MUN53_11950</name>
</gene>
<evidence type="ECO:0000313" key="2">
    <source>
        <dbReference type="EMBL" id="MCJ2381314.1"/>
    </source>
</evidence>
<organism evidence="2 3">
    <name type="scientific">Parabacteroides faecalis</name>
    <dbReference type="NCBI Taxonomy" id="2924040"/>
    <lineage>
        <taxon>Bacteria</taxon>
        <taxon>Pseudomonadati</taxon>
        <taxon>Bacteroidota</taxon>
        <taxon>Bacteroidia</taxon>
        <taxon>Bacteroidales</taxon>
        <taxon>Tannerellaceae</taxon>
        <taxon>Parabacteroides</taxon>
    </lineage>
</organism>
<dbReference type="Proteomes" id="UP001165444">
    <property type="component" value="Unassembled WGS sequence"/>
</dbReference>